<accession>A0A8E2WCC2</accession>
<dbReference type="Proteomes" id="UP000245631">
    <property type="component" value="Unassembled WGS sequence"/>
</dbReference>
<protein>
    <submittedName>
        <fullName evidence="2">Uncharacterized protein</fullName>
    </submittedName>
</protein>
<feature type="compositionally biased region" description="Basic and acidic residues" evidence="1">
    <location>
        <begin position="16"/>
        <end position="29"/>
    </location>
</feature>
<organism evidence="2 3">
    <name type="scientific">Rhizobium loti</name>
    <name type="common">Mesorhizobium loti</name>
    <dbReference type="NCBI Taxonomy" id="381"/>
    <lineage>
        <taxon>Bacteria</taxon>
        <taxon>Pseudomonadati</taxon>
        <taxon>Pseudomonadota</taxon>
        <taxon>Alphaproteobacteria</taxon>
        <taxon>Hyphomicrobiales</taxon>
        <taxon>Phyllobacteriaceae</taxon>
        <taxon>Mesorhizobium</taxon>
    </lineage>
</organism>
<dbReference type="AlphaFoldDB" id="A0A8E2WCC2"/>
<evidence type="ECO:0000256" key="1">
    <source>
        <dbReference type="SAM" id="MobiDB-lite"/>
    </source>
</evidence>
<name>A0A8E2WCC2_RHILI</name>
<feature type="region of interest" description="Disordered" evidence="1">
    <location>
        <begin position="1"/>
        <end position="29"/>
    </location>
</feature>
<sequence length="29" mass="3165">MIARQRSLAPIGASIRDARAQLKGKPETE</sequence>
<proteinExistence type="predicted"/>
<gene>
    <name evidence="2" type="ORF">C8D77_1033</name>
</gene>
<evidence type="ECO:0000313" key="3">
    <source>
        <dbReference type="Proteomes" id="UP000245631"/>
    </source>
</evidence>
<reference evidence="2 3" key="1">
    <citation type="submission" date="2018-05" db="EMBL/GenBank/DDBJ databases">
        <title>Genomic Encyclopedia of Type Strains, Phase IV (KMG-IV): sequencing the most valuable type-strain genomes for metagenomic binning, comparative biology and taxonomic classification.</title>
        <authorList>
            <person name="Goeker M."/>
        </authorList>
    </citation>
    <scope>NUCLEOTIDE SEQUENCE [LARGE SCALE GENOMIC DNA]</scope>
    <source>
        <strain evidence="2 3">DSM 2626</strain>
    </source>
</reference>
<dbReference type="EMBL" id="QGGH01000003">
    <property type="protein sequence ID" value="PWJ91309.1"/>
    <property type="molecule type" value="Genomic_DNA"/>
</dbReference>
<comment type="caution">
    <text evidence="2">The sequence shown here is derived from an EMBL/GenBank/DDBJ whole genome shotgun (WGS) entry which is preliminary data.</text>
</comment>
<evidence type="ECO:0000313" key="2">
    <source>
        <dbReference type="EMBL" id="PWJ91309.1"/>
    </source>
</evidence>